<accession>A0A1W1HKM0</accession>
<dbReference type="AlphaFoldDB" id="A0A1W1HKM0"/>
<reference evidence="3 4" key="1">
    <citation type="submission" date="2017-03" db="EMBL/GenBank/DDBJ databases">
        <authorList>
            <person name="Afonso C.L."/>
            <person name="Miller P.J."/>
            <person name="Scott M.A."/>
            <person name="Spackman E."/>
            <person name="Goraichik I."/>
            <person name="Dimitrov K.M."/>
            <person name="Suarez D.L."/>
            <person name="Swayne D.E."/>
        </authorList>
    </citation>
    <scope>NUCLEOTIDE SEQUENCE [LARGE SCALE GENOMIC DNA]</scope>
    <source>
        <strain evidence="3">PRJEB14757</strain>
    </source>
</reference>
<dbReference type="InterPro" id="IPR047926">
    <property type="entry name" value="Ni_dep_LarA"/>
</dbReference>
<organism evidence="3 4">
    <name type="scientific">Desulfamplus magnetovallimortis</name>
    <dbReference type="NCBI Taxonomy" id="1246637"/>
    <lineage>
        <taxon>Bacteria</taxon>
        <taxon>Pseudomonadati</taxon>
        <taxon>Thermodesulfobacteriota</taxon>
        <taxon>Desulfobacteria</taxon>
        <taxon>Desulfobacterales</taxon>
        <taxon>Desulfobacteraceae</taxon>
        <taxon>Desulfamplus</taxon>
    </lineage>
</organism>
<dbReference type="EMBL" id="FWEV01000331">
    <property type="protein sequence ID" value="SLM33024.1"/>
    <property type="molecule type" value="Genomic_DNA"/>
</dbReference>
<name>A0A1W1HKM0_9BACT</name>
<keyword evidence="4" id="KW-1185">Reference proteome</keyword>
<evidence type="ECO:0000259" key="1">
    <source>
        <dbReference type="Pfam" id="PF09861"/>
    </source>
</evidence>
<dbReference type="RefSeq" id="WP_080803087.1">
    <property type="nucleotide sequence ID" value="NZ_LT828544.1"/>
</dbReference>
<dbReference type="NCBIfam" id="NF033504">
    <property type="entry name" value="Ni_dep_LarA"/>
    <property type="match status" value="1"/>
</dbReference>
<dbReference type="InterPro" id="IPR043166">
    <property type="entry name" value="LarA-like_C"/>
</dbReference>
<dbReference type="OrthoDB" id="9770545at2"/>
<dbReference type="Proteomes" id="UP000191931">
    <property type="component" value="Unassembled WGS sequence"/>
</dbReference>
<dbReference type="Gene3D" id="3.90.226.30">
    <property type="match status" value="1"/>
</dbReference>
<dbReference type="GO" id="GO:0050043">
    <property type="term" value="F:lactate racemase activity"/>
    <property type="evidence" value="ECO:0007669"/>
    <property type="project" value="InterPro"/>
</dbReference>
<dbReference type="Pfam" id="PF09861">
    <property type="entry name" value="Lar_N"/>
    <property type="match status" value="1"/>
</dbReference>
<dbReference type="PANTHER" id="PTHR33171:SF17">
    <property type="entry name" value="LARA-LIKE N-TERMINAL DOMAIN-CONTAINING PROTEIN"/>
    <property type="match status" value="1"/>
</dbReference>
<feature type="domain" description="LarA-like N-terminal" evidence="1">
    <location>
        <begin position="7"/>
        <end position="200"/>
    </location>
</feature>
<sequence length="415" mass="45859">MQIKVPYGRNGQETAIISDELDIKFLEANDVEIKPFESLMEQALSNPVNSPDLTDFIADAKDILVIVNDATRPTPTRKVMDFIYNRINQVPVKFIIATGAHRGPSHEEYIQIFGDHYEKIKEDIIVHDAKKSEDMVFLGKSSNGTEMYVNRAGVDAHKIIIIGSVEPHYFAGYTGGRKSFLPGIAGFNTIEQNHKLALVPEAKALALEGNPVHEDMVDALSVVKKDIFAIMTVLDKDHNVYAVTAGEIHDSFMEATDRANEVFAAHIKEKADIVVSVVKFPQDIDLYQAQKGIDNAKLALNENGIMILVAKCRCGIGGKAFADLLGSCETPQDVLDTIEKGYKLGYHKAGKMAEIGIWAEMWGVTDIEDKVIEPLFIRPFHSLQEALDKAIEKKGNSAKILFLMDGGLTVPLYEG</sequence>
<feature type="domain" description="Lactate racemase C-terminal" evidence="2">
    <location>
        <begin position="269"/>
        <end position="406"/>
    </location>
</feature>
<gene>
    <name evidence="3" type="ORF">MTBBW1_850012</name>
</gene>
<dbReference type="InterPro" id="IPR018657">
    <property type="entry name" value="LarA-like_N"/>
</dbReference>
<dbReference type="Gene3D" id="3.40.50.11440">
    <property type="match status" value="1"/>
</dbReference>
<dbReference type="Pfam" id="PF21113">
    <property type="entry name" value="LarA_C"/>
    <property type="match status" value="1"/>
</dbReference>
<dbReference type="PANTHER" id="PTHR33171">
    <property type="entry name" value="LAR_N DOMAIN-CONTAINING PROTEIN"/>
    <property type="match status" value="1"/>
</dbReference>
<dbReference type="InterPro" id="IPR048068">
    <property type="entry name" value="LarA-like"/>
</dbReference>
<evidence type="ECO:0000259" key="2">
    <source>
        <dbReference type="Pfam" id="PF21113"/>
    </source>
</evidence>
<evidence type="ECO:0000313" key="3">
    <source>
        <dbReference type="EMBL" id="SLM33024.1"/>
    </source>
</evidence>
<dbReference type="InterPro" id="IPR048520">
    <property type="entry name" value="LarA_C"/>
</dbReference>
<evidence type="ECO:0000313" key="4">
    <source>
        <dbReference type="Proteomes" id="UP000191931"/>
    </source>
</evidence>
<protein>
    <submittedName>
        <fullName evidence="3">Uncharacterized protein</fullName>
    </submittedName>
</protein>
<proteinExistence type="predicted"/>
<dbReference type="STRING" id="1246637.MTBBW1_850012"/>